<feature type="region of interest" description="Disordered" evidence="1">
    <location>
        <begin position="1"/>
        <end position="41"/>
    </location>
</feature>
<evidence type="ECO:0000256" key="1">
    <source>
        <dbReference type="SAM" id="MobiDB-lite"/>
    </source>
</evidence>
<keyword evidence="3" id="KW-1185">Reference proteome</keyword>
<evidence type="ECO:0000313" key="2">
    <source>
        <dbReference type="EMBL" id="MCX8531565.1"/>
    </source>
</evidence>
<gene>
    <name evidence="2" type="ORF">OEA66_04245</name>
</gene>
<evidence type="ECO:0000313" key="3">
    <source>
        <dbReference type="Proteomes" id="UP001070176"/>
    </source>
</evidence>
<dbReference type="Proteomes" id="UP001070176">
    <property type="component" value="Unassembled WGS sequence"/>
</dbReference>
<comment type="caution">
    <text evidence="2">The sequence shown here is derived from an EMBL/GenBank/DDBJ whole genome shotgun (WGS) entry which is preliminary data.</text>
</comment>
<feature type="compositionally biased region" description="Polar residues" evidence="1">
    <location>
        <begin position="12"/>
        <end position="27"/>
    </location>
</feature>
<protein>
    <submittedName>
        <fullName evidence="2">Uncharacterized protein</fullName>
    </submittedName>
</protein>
<accession>A0ABT3Y099</accession>
<sequence length="41" mass="4428">MSSEKDSMNVAVDTTSMTNSTPVQNPDTMKMPVDTVNAPVR</sequence>
<organism evidence="2 3">
    <name type="scientific">Chryseobacterium luquanense</name>
    <dbReference type="NCBI Taxonomy" id="2983766"/>
    <lineage>
        <taxon>Bacteria</taxon>
        <taxon>Pseudomonadati</taxon>
        <taxon>Bacteroidota</taxon>
        <taxon>Flavobacteriia</taxon>
        <taxon>Flavobacteriales</taxon>
        <taxon>Weeksellaceae</taxon>
        <taxon>Chryseobacterium group</taxon>
        <taxon>Chryseobacterium</taxon>
    </lineage>
</organism>
<dbReference type="EMBL" id="JAOVZV010000003">
    <property type="protein sequence ID" value="MCX8531565.1"/>
    <property type="molecule type" value="Genomic_DNA"/>
</dbReference>
<name>A0ABT3Y099_9FLAO</name>
<reference evidence="2" key="1">
    <citation type="submission" date="2022-10" db="EMBL/GenBank/DDBJ databases">
        <title>Chryseobacterium sp. nov., a novel bacterial species.</title>
        <authorList>
            <person name="Cao Y."/>
        </authorList>
    </citation>
    <scope>NUCLEOTIDE SEQUENCE</scope>
    <source>
        <strain evidence="2">KC 927</strain>
    </source>
</reference>
<proteinExistence type="predicted"/>